<reference evidence="1" key="1">
    <citation type="submission" date="2023-02" db="EMBL/GenBank/DDBJ databases">
        <title>Tahibacter soli sp. nov. isolated from soil.</title>
        <authorList>
            <person name="Baek J.H."/>
            <person name="Lee J.K."/>
            <person name="Choi D.G."/>
            <person name="Jeon C.O."/>
        </authorList>
    </citation>
    <scope>NUCLEOTIDE SEQUENCE</scope>
    <source>
        <strain evidence="1">BL</strain>
    </source>
</reference>
<sequence length="359" mass="39203">MKFDLRFFATRMRHAGIACVAALAAACGRDTPPDGFTAIPAAGSSAGTCPDLTGTFDLAGTSLGATIAGRKPPQTHGLPVVLTFAPGPSHIEGWWVVPRERLAAFAKDESKDAPKRYARWRELVLKEHLPENLRQNFDAYLAAVAEVGPPGPTYAMIVPRGCRDHWMLVYSEHETAEGNNGTPRDVEREIWLARDAAGALLARYVTYALKSYSIWAPATQYIRTSRDTAYERVAQADPESAAPLTAADLPPDPATVERPRMACADVPEHANAFSQRLNALLPPKAQVTRFTLNPVRQSDADGRCPFAVVDVEIAGGDAYFLARTEKWLRAEPAVDSVEALRDASGRSDGKTRRWRVVLR</sequence>
<keyword evidence="2" id="KW-1185">Reference proteome</keyword>
<dbReference type="RefSeq" id="WP_263542576.1">
    <property type="nucleotide sequence ID" value="NZ_JAOVZO020000023.1"/>
</dbReference>
<dbReference type="PROSITE" id="PS51257">
    <property type="entry name" value="PROKAR_LIPOPROTEIN"/>
    <property type="match status" value="1"/>
</dbReference>
<dbReference type="EMBL" id="JAOVZO020000023">
    <property type="protein sequence ID" value="MDC8016137.1"/>
    <property type="molecule type" value="Genomic_DNA"/>
</dbReference>
<name>A0A9X4BMA7_9GAMM</name>
<comment type="caution">
    <text evidence="1">The sequence shown here is derived from an EMBL/GenBank/DDBJ whole genome shotgun (WGS) entry which is preliminary data.</text>
</comment>
<evidence type="ECO:0000313" key="1">
    <source>
        <dbReference type="EMBL" id="MDC8016137.1"/>
    </source>
</evidence>
<organism evidence="1 2">
    <name type="scientific">Tahibacter soli</name>
    <dbReference type="NCBI Taxonomy" id="2983605"/>
    <lineage>
        <taxon>Bacteria</taxon>
        <taxon>Pseudomonadati</taxon>
        <taxon>Pseudomonadota</taxon>
        <taxon>Gammaproteobacteria</taxon>
        <taxon>Lysobacterales</taxon>
        <taxon>Rhodanobacteraceae</taxon>
        <taxon>Tahibacter</taxon>
    </lineage>
</organism>
<proteinExistence type="predicted"/>
<dbReference type="AlphaFoldDB" id="A0A9X4BMA7"/>
<protein>
    <submittedName>
        <fullName evidence="1">Uncharacterized protein</fullName>
    </submittedName>
</protein>
<accession>A0A9X4BMA7</accession>
<gene>
    <name evidence="1" type="ORF">OD750_026725</name>
</gene>
<evidence type="ECO:0000313" key="2">
    <source>
        <dbReference type="Proteomes" id="UP001139971"/>
    </source>
</evidence>
<dbReference type="Proteomes" id="UP001139971">
    <property type="component" value="Unassembled WGS sequence"/>
</dbReference>